<evidence type="ECO:0000313" key="2">
    <source>
        <dbReference type="EMBL" id="GGY61932.1"/>
    </source>
</evidence>
<evidence type="ECO:0000256" key="1">
    <source>
        <dbReference type="SAM" id="MobiDB-lite"/>
    </source>
</evidence>
<evidence type="ECO:0000313" key="3">
    <source>
        <dbReference type="Proteomes" id="UP000600946"/>
    </source>
</evidence>
<reference evidence="3" key="1">
    <citation type="journal article" date="2019" name="Int. J. Syst. Evol. Microbiol.">
        <title>The Global Catalogue of Microorganisms (GCM) 10K type strain sequencing project: providing services to taxonomists for standard genome sequencing and annotation.</title>
        <authorList>
            <consortium name="The Broad Institute Genomics Platform"/>
            <consortium name="The Broad Institute Genome Sequencing Center for Infectious Disease"/>
            <person name="Wu L."/>
            <person name="Ma J."/>
        </authorList>
    </citation>
    <scope>NUCLEOTIDE SEQUENCE [LARGE SCALE GENOMIC DNA]</scope>
    <source>
        <strain evidence="3">JCM 4594</strain>
    </source>
</reference>
<protein>
    <submittedName>
        <fullName evidence="2">Uncharacterized protein</fullName>
    </submittedName>
</protein>
<comment type="caution">
    <text evidence="2">The sequence shown here is derived from an EMBL/GenBank/DDBJ whole genome shotgun (WGS) entry which is preliminary data.</text>
</comment>
<feature type="region of interest" description="Disordered" evidence="1">
    <location>
        <begin position="1"/>
        <end position="43"/>
    </location>
</feature>
<keyword evidence="3" id="KW-1185">Reference proteome</keyword>
<accession>A0ABQ3APR7</accession>
<dbReference type="EMBL" id="BMUU01000015">
    <property type="protein sequence ID" value="GGY61932.1"/>
    <property type="molecule type" value="Genomic_DNA"/>
</dbReference>
<feature type="compositionally biased region" description="Basic and acidic residues" evidence="1">
    <location>
        <begin position="23"/>
        <end position="41"/>
    </location>
</feature>
<proteinExistence type="predicted"/>
<name>A0ABQ3APR7_9ACTN</name>
<sequence>MAKGVGSRQCQGIAHFSFAQPGQERDGDHTRAPAGRGERHRLPPVGQLIGHQLRSWFQLGHGAGGSVDVAVEFTKGERYRPAVPAGDERRAVRLAAVTARRSPSRVVPRQIPSVR</sequence>
<organism evidence="2 3">
    <name type="scientific">Streptomyces xanthochromogenes</name>
    <dbReference type="NCBI Taxonomy" id="67384"/>
    <lineage>
        <taxon>Bacteria</taxon>
        <taxon>Bacillati</taxon>
        <taxon>Actinomycetota</taxon>
        <taxon>Actinomycetes</taxon>
        <taxon>Kitasatosporales</taxon>
        <taxon>Streptomycetaceae</taxon>
        <taxon>Streptomyces</taxon>
    </lineage>
</organism>
<dbReference type="Proteomes" id="UP000600946">
    <property type="component" value="Unassembled WGS sequence"/>
</dbReference>
<gene>
    <name evidence="2" type="ORF">GCM10010326_65990</name>
</gene>